<dbReference type="Gene3D" id="1.20.1050.10">
    <property type="match status" value="1"/>
</dbReference>
<evidence type="ECO:0000313" key="7">
    <source>
        <dbReference type="Proteomes" id="UP000095023"/>
    </source>
</evidence>
<feature type="binding site" evidence="2">
    <location>
        <position position="79"/>
    </location>
    <ligand>
        <name>glutathione</name>
        <dbReference type="ChEBI" id="CHEBI:57925"/>
    </ligand>
</feature>
<evidence type="ECO:0000256" key="1">
    <source>
        <dbReference type="PIRSR" id="PIRSR015753-1"/>
    </source>
</evidence>
<dbReference type="AlphaFoldDB" id="A0A1E4TH37"/>
<evidence type="ECO:0000256" key="3">
    <source>
        <dbReference type="PIRSR" id="PIRSR015753-3"/>
    </source>
</evidence>
<dbReference type="InterPro" id="IPR016639">
    <property type="entry name" value="GST_Omega/GSH"/>
</dbReference>
<dbReference type="Pfam" id="PF13410">
    <property type="entry name" value="GST_C_2"/>
    <property type="match status" value="1"/>
</dbReference>
<accession>A0A1E4TH37</accession>
<feature type="compositionally biased region" description="Polar residues" evidence="4">
    <location>
        <begin position="1"/>
        <end position="10"/>
    </location>
</feature>
<evidence type="ECO:0000256" key="2">
    <source>
        <dbReference type="PIRSR" id="PIRSR015753-2"/>
    </source>
</evidence>
<dbReference type="OrthoDB" id="2309723at2759"/>
<keyword evidence="7" id="KW-1185">Reference proteome</keyword>
<protein>
    <recommendedName>
        <fullName evidence="5">GST C-terminal domain-containing protein</fullName>
    </recommendedName>
</protein>
<dbReference type="SUPFAM" id="SSF52833">
    <property type="entry name" value="Thioredoxin-like"/>
    <property type="match status" value="1"/>
</dbReference>
<proteinExistence type="predicted"/>
<dbReference type="SFLD" id="SFLDG01206">
    <property type="entry name" value="Xi.1"/>
    <property type="match status" value="1"/>
</dbReference>
<dbReference type="Pfam" id="PF13409">
    <property type="entry name" value="GST_N_2"/>
    <property type="match status" value="1"/>
</dbReference>
<dbReference type="SFLD" id="SFLDS00019">
    <property type="entry name" value="Glutathione_Transferase_(cytos"/>
    <property type="match status" value="1"/>
</dbReference>
<dbReference type="SUPFAM" id="SSF47616">
    <property type="entry name" value="GST C-terminal domain-like"/>
    <property type="match status" value="1"/>
</dbReference>
<feature type="region of interest" description="Disordered" evidence="4">
    <location>
        <begin position="1"/>
        <end position="21"/>
    </location>
</feature>
<gene>
    <name evidence="6" type="ORF">CANCADRAFT_57424</name>
</gene>
<evidence type="ECO:0000313" key="6">
    <source>
        <dbReference type="EMBL" id="ODV91060.1"/>
    </source>
</evidence>
<dbReference type="GO" id="GO:0004364">
    <property type="term" value="F:glutathione transferase activity"/>
    <property type="evidence" value="ECO:0007669"/>
    <property type="project" value="InterPro"/>
</dbReference>
<dbReference type="InterPro" id="IPR036282">
    <property type="entry name" value="Glutathione-S-Trfase_C_sf"/>
</dbReference>
<dbReference type="PANTHER" id="PTHR32419">
    <property type="entry name" value="GLUTATHIONYL-HYDROQUINONE REDUCTASE"/>
    <property type="match status" value="1"/>
</dbReference>
<dbReference type="PANTHER" id="PTHR32419:SF6">
    <property type="entry name" value="GLUTATHIONE S-TRANSFERASE OMEGA-LIKE 1-RELATED"/>
    <property type="match status" value="1"/>
</dbReference>
<feature type="active site" description="Proton donor/acceptor" evidence="1">
    <location>
        <position position="178"/>
    </location>
</feature>
<dbReference type="SFLD" id="SFLDG01148">
    <property type="entry name" value="Xi_(cytGST)"/>
    <property type="match status" value="1"/>
</dbReference>
<dbReference type="InterPro" id="IPR040079">
    <property type="entry name" value="Glutathione_S-Trfase"/>
</dbReference>
<feature type="site" description="Lowers pKa of active site Cys" evidence="3">
    <location>
        <position position="236"/>
    </location>
</feature>
<feature type="domain" description="GST C-terminal" evidence="5">
    <location>
        <begin position="155"/>
        <end position="286"/>
    </location>
</feature>
<dbReference type="InterPro" id="IPR036249">
    <property type="entry name" value="Thioredoxin-like_sf"/>
</dbReference>
<dbReference type="Gene3D" id="3.40.30.10">
    <property type="entry name" value="Glutaredoxin"/>
    <property type="match status" value="1"/>
</dbReference>
<dbReference type="InterPro" id="IPR004045">
    <property type="entry name" value="Glutathione_S-Trfase_N"/>
</dbReference>
<feature type="binding site" evidence="2">
    <location>
        <begin position="113"/>
        <end position="116"/>
    </location>
    <ligand>
        <name>glutathione</name>
        <dbReference type="ChEBI" id="CHEBI:57925"/>
    </ligand>
</feature>
<dbReference type="InterPro" id="IPR010987">
    <property type="entry name" value="Glutathione-S-Trfase_C-like"/>
</dbReference>
<dbReference type="EMBL" id="KV453842">
    <property type="protein sequence ID" value="ODV91060.1"/>
    <property type="molecule type" value="Genomic_DNA"/>
</dbReference>
<evidence type="ECO:0000256" key="4">
    <source>
        <dbReference type="SAM" id="MobiDB-lite"/>
    </source>
</evidence>
<reference evidence="7" key="1">
    <citation type="submission" date="2016-02" db="EMBL/GenBank/DDBJ databases">
        <title>Comparative genomics of biotechnologically important yeasts.</title>
        <authorList>
            <consortium name="DOE Joint Genome Institute"/>
            <person name="Riley R."/>
            <person name="Haridas S."/>
            <person name="Wolfe K.H."/>
            <person name="Lopes M.R."/>
            <person name="Hittinger C.T."/>
            <person name="Goker M."/>
            <person name="Salamov A."/>
            <person name="Wisecaver J."/>
            <person name="Long T.M."/>
            <person name="Aerts A.L."/>
            <person name="Barry K."/>
            <person name="Choi C."/>
            <person name="Clum A."/>
            <person name="Coughlan A.Y."/>
            <person name="Deshpande S."/>
            <person name="Douglass A.P."/>
            <person name="Hanson S.J."/>
            <person name="Klenk H.-P."/>
            <person name="Labutti K."/>
            <person name="Lapidus A."/>
            <person name="Lindquist E."/>
            <person name="Lipzen A."/>
            <person name="Meier-Kolthoff J.P."/>
            <person name="Ohm R.A."/>
            <person name="Otillar R.P."/>
            <person name="Pangilinan J."/>
            <person name="Peng Y."/>
            <person name="Rokas A."/>
            <person name="Rosa C.A."/>
            <person name="Scheuner C."/>
            <person name="Sibirny A.A."/>
            <person name="Slot J.C."/>
            <person name="Stielow J.B."/>
            <person name="Sun H."/>
            <person name="Kurtzman C.P."/>
            <person name="Blackwell M."/>
            <person name="Jeffries T.W."/>
            <person name="Grigoriev I.V."/>
        </authorList>
    </citation>
    <scope>NUCLEOTIDE SEQUENCE [LARGE SCALE GENOMIC DNA]</scope>
    <source>
        <strain evidence="7">NRRL Y-17796</strain>
    </source>
</reference>
<organism evidence="6 7">
    <name type="scientific">Tortispora caseinolytica NRRL Y-17796</name>
    <dbReference type="NCBI Taxonomy" id="767744"/>
    <lineage>
        <taxon>Eukaryota</taxon>
        <taxon>Fungi</taxon>
        <taxon>Dikarya</taxon>
        <taxon>Ascomycota</taxon>
        <taxon>Saccharomycotina</taxon>
        <taxon>Trigonopsidomycetes</taxon>
        <taxon>Trigonopsidales</taxon>
        <taxon>Trigonopsidaceae</taxon>
        <taxon>Tortispora</taxon>
    </lineage>
</organism>
<dbReference type="Proteomes" id="UP000095023">
    <property type="component" value="Unassembled WGS sequence"/>
</dbReference>
<feature type="binding site" evidence="2">
    <location>
        <begin position="131"/>
        <end position="132"/>
    </location>
    <ligand>
        <name>glutathione</name>
        <dbReference type="ChEBI" id="CHEBI:57925"/>
    </ligand>
</feature>
<evidence type="ECO:0000259" key="5">
    <source>
        <dbReference type="PROSITE" id="PS50405"/>
    </source>
</evidence>
<name>A0A1E4TH37_9ASCO</name>
<dbReference type="PROSITE" id="PS50405">
    <property type="entry name" value="GST_CTER"/>
    <property type="match status" value="1"/>
</dbReference>
<feature type="site" description="Lowers pKa of active site Cys" evidence="3">
    <location>
        <position position="281"/>
    </location>
</feature>
<dbReference type="InterPro" id="IPR047047">
    <property type="entry name" value="GST_Omega-like_C"/>
</dbReference>
<feature type="active site" description="Nucleophile" evidence="1">
    <location>
        <position position="46"/>
    </location>
</feature>
<sequence>MTDQRLNQASEDGKFHRQSAQFRSSIGDDKYPAEKGRYILYYSPVCPWAGRTLIFRKLKELEGVIDTVQVSEYIGTDGWFFTGTDGSPESDPRYGFRTLKELYHMVDPNYNLRFTVPVLFDTKTKTIVNNESSEIIRMLNSGFSSVGGNDLDLYPELLRSEIDEFNELIYHTLNNGVYKTGFAETQEAYDENVYKIFETLDYVEEKLKGKDYVIGDILTESDVRLFVTIARFDVAYFTIFRCNLRMIRYEYPNIDRWYRGLYYNNPAFKETIDFDLVKRGYSKTRFLPVPAGPIPAILPKSQ</sequence>
<dbReference type="CDD" id="cd03190">
    <property type="entry name" value="GST_C_Omega_like"/>
    <property type="match status" value="1"/>
</dbReference>
<dbReference type="PIRSF" id="PIRSF015753">
    <property type="entry name" value="GST"/>
    <property type="match status" value="1"/>
</dbReference>
<dbReference type="GO" id="GO:0005737">
    <property type="term" value="C:cytoplasm"/>
    <property type="evidence" value="ECO:0007669"/>
    <property type="project" value="TreeGrafter"/>
</dbReference>